<evidence type="ECO:0000259" key="1">
    <source>
        <dbReference type="Pfam" id="PF20274"/>
    </source>
</evidence>
<dbReference type="Pfam" id="PF20274">
    <property type="entry name" value="cREC_REC"/>
    <property type="match status" value="1"/>
</dbReference>
<dbReference type="OrthoDB" id="5124760at2"/>
<dbReference type="AlphaFoldDB" id="A0A1H5R173"/>
<dbReference type="RefSeq" id="WP_086672885.1">
    <property type="nucleotide sequence ID" value="NZ_FNUJ01000006.1"/>
</dbReference>
<feature type="domain" description="Cyclic-phosphate processing Receiver" evidence="1">
    <location>
        <begin position="10"/>
        <end position="90"/>
    </location>
</feature>
<gene>
    <name evidence="2" type="ORF">SAMN05421837_10691</name>
</gene>
<accession>A0A1H5R173</accession>
<name>A0A1H5R173_9PSEU</name>
<sequence>MSEDAGASWLWVDDLRPAPPGWTWAKTSAAAIELLAGGEFTAISLDHDLGGDDTTRPVVLWLCENDRWPPEVRVHTANPVGREWLVGMARRYGPGVR</sequence>
<protein>
    <recommendedName>
        <fullName evidence="1">Cyclic-phosphate processing Receiver domain-containing protein</fullName>
    </recommendedName>
</protein>
<dbReference type="STRING" id="218821.SAMN05421837_10691"/>
<reference evidence="3" key="1">
    <citation type="submission" date="2016-10" db="EMBL/GenBank/DDBJ databases">
        <authorList>
            <person name="Varghese N."/>
            <person name="Submissions S."/>
        </authorList>
    </citation>
    <scope>NUCLEOTIDE SEQUENCE [LARGE SCALE GENOMIC DNA]</scope>
    <source>
        <strain evidence="3">DSM 44654</strain>
    </source>
</reference>
<organism evidence="2 3">
    <name type="scientific">Amycolatopsis pretoriensis</name>
    <dbReference type="NCBI Taxonomy" id="218821"/>
    <lineage>
        <taxon>Bacteria</taxon>
        <taxon>Bacillati</taxon>
        <taxon>Actinomycetota</taxon>
        <taxon>Actinomycetes</taxon>
        <taxon>Pseudonocardiales</taxon>
        <taxon>Pseudonocardiaceae</taxon>
        <taxon>Amycolatopsis</taxon>
    </lineage>
</organism>
<keyword evidence="3" id="KW-1185">Reference proteome</keyword>
<dbReference type="Proteomes" id="UP000198878">
    <property type="component" value="Unassembled WGS sequence"/>
</dbReference>
<evidence type="ECO:0000313" key="2">
    <source>
        <dbReference type="EMBL" id="SEF32133.1"/>
    </source>
</evidence>
<dbReference type="EMBL" id="FNUJ01000006">
    <property type="protein sequence ID" value="SEF32133.1"/>
    <property type="molecule type" value="Genomic_DNA"/>
</dbReference>
<proteinExistence type="predicted"/>
<dbReference type="InterPro" id="IPR046909">
    <property type="entry name" value="cREC_REC"/>
</dbReference>
<evidence type="ECO:0000313" key="3">
    <source>
        <dbReference type="Proteomes" id="UP000198878"/>
    </source>
</evidence>